<dbReference type="EC" id="3.1.3.16" evidence="4"/>
<keyword evidence="14" id="KW-1185">Reference proteome</keyword>
<organism evidence="13 14">
    <name type="scientific">Brachypodius melanocephalos</name>
    <name type="common">black-headed bulbul</name>
    <dbReference type="NCBI Taxonomy" id="3235156"/>
    <lineage>
        <taxon>Eukaryota</taxon>
        <taxon>Metazoa</taxon>
        <taxon>Chordata</taxon>
        <taxon>Craniata</taxon>
        <taxon>Vertebrata</taxon>
        <taxon>Euteleostomi</taxon>
        <taxon>Archelosauria</taxon>
        <taxon>Archosauria</taxon>
        <taxon>Dinosauria</taxon>
        <taxon>Saurischia</taxon>
        <taxon>Theropoda</taxon>
        <taxon>Coelurosauria</taxon>
        <taxon>Aves</taxon>
        <taxon>Neognathae</taxon>
        <taxon>Neoaves</taxon>
        <taxon>Telluraves</taxon>
        <taxon>Australaves</taxon>
        <taxon>Passeriformes</taxon>
        <taxon>Sylvioidea</taxon>
        <taxon>Pycnonotidae</taxon>
        <taxon>Brachypodius</taxon>
    </lineage>
</organism>
<dbReference type="GO" id="GO:0005737">
    <property type="term" value="C:cytoplasm"/>
    <property type="evidence" value="ECO:0007669"/>
    <property type="project" value="UniProtKB-SubCell"/>
</dbReference>
<comment type="caution">
    <text evidence="13">The sequence shown here is derived from an EMBL/GenBank/DDBJ whole genome shotgun (WGS) entry which is preliminary data.</text>
</comment>
<dbReference type="InterPro" id="IPR041867">
    <property type="entry name" value="MPP_CSTP1"/>
</dbReference>
<evidence type="ECO:0000259" key="12">
    <source>
        <dbReference type="Pfam" id="PF00149"/>
    </source>
</evidence>
<protein>
    <recommendedName>
        <fullName evidence="5">Serine/threonine-protein phosphatase CPPED1</fullName>
        <ecNumber evidence="4">3.1.3.16</ecNumber>
    </recommendedName>
    <alternativeName>
        <fullName evidence="9">Calcineurin-like phosphoesterase domain-containing protein 1</fullName>
    </alternativeName>
</protein>
<evidence type="ECO:0000256" key="9">
    <source>
        <dbReference type="ARBA" id="ARBA00032900"/>
    </source>
</evidence>
<keyword evidence="6" id="KW-0963">Cytoplasm</keyword>
<accession>A0A7K7MQY5</accession>
<dbReference type="InterPro" id="IPR004843">
    <property type="entry name" value="Calcineurin-like_PHP"/>
</dbReference>
<evidence type="ECO:0000256" key="5">
    <source>
        <dbReference type="ARBA" id="ARBA00013356"/>
    </source>
</evidence>
<reference evidence="13 14" key="1">
    <citation type="submission" date="2019-09" db="EMBL/GenBank/DDBJ databases">
        <title>Bird 10,000 Genomes (B10K) Project - Family phase.</title>
        <authorList>
            <person name="Zhang G."/>
        </authorList>
    </citation>
    <scope>NUCLEOTIDE SEQUENCE [LARGE SCALE GENOMIC DNA]</scope>
    <source>
        <strain evidence="13">OUT-0037</strain>
        <tissue evidence="13">Liver</tissue>
    </source>
</reference>
<proteinExistence type="inferred from homology"/>
<dbReference type="PANTHER" id="PTHR43143">
    <property type="entry name" value="METALLOPHOSPHOESTERASE, CALCINEURIN SUPERFAMILY"/>
    <property type="match status" value="1"/>
</dbReference>
<feature type="non-terminal residue" evidence="13">
    <location>
        <position position="289"/>
    </location>
</feature>
<evidence type="ECO:0000313" key="13">
    <source>
        <dbReference type="EMBL" id="NWZ45398.1"/>
    </source>
</evidence>
<dbReference type="GO" id="GO:0004722">
    <property type="term" value="F:protein serine/threonine phosphatase activity"/>
    <property type="evidence" value="ECO:0007669"/>
    <property type="project" value="UniProtKB-EC"/>
</dbReference>
<evidence type="ECO:0000256" key="6">
    <source>
        <dbReference type="ARBA" id="ARBA00022490"/>
    </source>
</evidence>
<evidence type="ECO:0000256" key="2">
    <source>
        <dbReference type="ARBA" id="ARBA00004496"/>
    </source>
</evidence>
<evidence type="ECO:0000256" key="1">
    <source>
        <dbReference type="ARBA" id="ARBA00001968"/>
    </source>
</evidence>
<dbReference type="InterPro" id="IPR029052">
    <property type="entry name" value="Metallo-depent_PP-like"/>
</dbReference>
<dbReference type="EMBL" id="VZSR01003816">
    <property type="protein sequence ID" value="NWZ45398.1"/>
    <property type="molecule type" value="Genomic_DNA"/>
</dbReference>
<comment type="catalytic activity">
    <reaction evidence="11">
        <text>O-phospho-L-threonyl-[protein] + H2O = L-threonyl-[protein] + phosphate</text>
        <dbReference type="Rhea" id="RHEA:47004"/>
        <dbReference type="Rhea" id="RHEA-COMP:11060"/>
        <dbReference type="Rhea" id="RHEA-COMP:11605"/>
        <dbReference type="ChEBI" id="CHEBI:15377"/>
        <dbReference type="ChEBI" id="CHEBI:30013"/>
        <dbReference type="ChEBI" id="CHEBI:43474"/>
        <dbReference type="ChEBI" id="CHEBI:61977"/>
        <dbReference type="EC" id="3.1.3.16"/>
    </reaction>
</comment>
<keyword evidence="8" id="KW-0378">Hydrolase</keyword>
<dbReference type="Gene3D" id="3.60.21.10">
    <property type="match status" value="1"/>
</dbReference>
<name>A0A7K7MQY5_9PASS</name>
<dbReference type="AlphaFoldDB" id="A0A7K7MQY5"/>
<evidence type="ECO:0000256" key="7">
    <source>
        <dbReference type="ARBA" id="ARBA00022723"/>
    </source>
</evidence>
<dbReference type="PANTHER" id="PTHR43143:SF1">
    <property type="entry name" value="SERINE_THREONINE-PROTEIN PHOSPHATASE CPPED1"/>
    <property type="match status" value="1"/>
</dbReference>
<evidence type="ECO:0000256" key="11">
    <source>
        <dbReference type="ARBA" id="ARBA00048336"/>
    </source>
</evidence>
<evidence type="ECO:0000256" key="4">
    <source>
        <dbReference type="ARBA" id="ARBA00013081"/>
    </source>
</evidence>
<feature type="non-terminal residue" evidence="13">
    <location>
        <position position="1"/>
    </location>
</feature>
<keyword evidence="7" id="KW-0479">Metal-binding</keyword>
<dbReference type="Pfam" id="PF00149">
    <property type="entry name" value="Metallophos"/>
    <property type="match status" value="1"/>
</dbReference>
<evidence type="ECO:0000256" key="10">
    <source>
        <dbReference type="ARBA" id="ARBA00047761"/>
    </source>
</evidence>
<comment type="cofactor">
    <cofactor evidence="1">
        <name>a divalent metal cation</name>
        <dbReference type="ChEBI" id="CHEBI:60240"/>
    </cofactor>
</comment>
<gene>
    <name evidence="13" type="primary">Cpped1</name>
    <name evidence="13" type="ORF">BRAATR_R03170</name>
</gene>
<comment type="subcellular location">
    <subcellularLocation>
        <location evidence="2">Cytoplasm</location>
    </subcellularLocation>
</comment>
<sequence>EYQWKGPFYFIQGADPQFGLMKAWTHGDTENGDDEWGEEIKLAEQAVQAVNKLNPKPKFFVLCGDLVHGMPGTRWKKNQEQDLKDVLKNTDQDIPLVFVSGNHDIGNTPTSETIGDYCKNWGDDYFSFWVGGVFFLVLNSQLYYDSSKCPELRQAQDAWLDEQLAVAAKQKCKHIIVFQHIPLFLSKPDEDDDYFNLGKSVRQAIMEKFHKAGVSAVFSGHYHRNAGGFYKGLEMVVSSAIGCQLGQDTHGLRVVVVTEEKVVHKYYSLIDLGSRGLEKELLDMLAEQK</sequence>
<comment type="similarity">
    <text evidence="3">Belongs to the metallophosphoesterase superfamily. CPPED1 family.</text>
</comment>
<dbReference type="SUPFAM" id="SSF56300">
    <property type="entry name" value="Metallo-dependent phosphatases"/>
    <property type="match status" value="1"/>
</dbReference>
<dbReference type="InterPro" id="IPR051918">
    <property type="entry name" value="STPP_CPPED1"/>
</dbReference>
<evidence type="ECO:0000313" key="14">
    <source>
        <dbReference type="Proteomes" id="UP000540762"/>
    </source>
</evidence>
<feature type="domain" description="Calcineurin-like phosphoesterase" evidence="12">
    <location>
        <begin position="48"/>
        <end position="224"/>
    </location>
</feature>
<dbReference type="CDD" id="cd07395">
    <property type="entry name" value="MPP_CSTP1"/>
    <property type="match status" value="1"/>
</dbReference>
<dbReference type="Proteomes" id="UP000540762">
    <property type="component" value="Unassembled WGS sequence"/>
</dbReference>
<dbReference type="GO" id="GO:0046872">
    <property type="term" value="F:metal ion binding"/>
    <property type="evidence" value="ECO:0007669"/>
    <property type="project" value="UniProtKB-KW"/>
</dbReference>
<evidence type="ECO:0000256" key="8">
    <source>
        <dbReference type="ARBA" id="ARBA00022801"/>
    </source>
</evidence>
<evidence type="ECO:0000256" key="3">
    <source>
        <dbReference type="ARBA" id="ARBA00010567"/>
    </source>
</evidence>
<comment type="catalytic activity">
    <reaction evidence="10">
        <text>O-phospho-L-seryl-[protein] + H2O = L-seryl-[protein] + phosphate</text>
        <dbReference type="Rhea" id="RHEA:20629"/>
        <dbReference type="Rhea" id="RHEA-COMP:9863"/>
        <dbReference type="Rhea" id="RHEA-COMP:11604"/>
        <dbReference type="ChEBI" id="CHEBI:15377"/>
        <dbReference type="ChEBI" id="CHEBI:29999"/>
        <dbReference type="ChEBI" id="CHEBI:43474"/>
        <dbReference type="ChEBI" id="CHEBI:83421"/>
        <dbReference type="EC" id="3.1.3.16"/>
    </reaction>
</comment>